<feature type="domain" description="Fibrinogen C-terminal" evidence="8">
    <location>
        <begin position="48"/>
        <end position="156"/>
    </location>
</feature>
<gene>
    <name evidence="9" type="primary">FCN2_2</name>
    <name evidence="9" type="ORF">P7K49_001977</name>
</gene>
<keyword evidence="3" id="KW-0399">Innate immunity</keyword>
<dbReference type="Gene3D" id="3.90.215.10">
    <property type="entry name" value="Gamma Fibrinogen, chain A, domain 1"/>
    <property type="match status" value="1"/>
</dbReference>
<dbReference type="InterPro" id="IPR014716">
    <property type="entry name" value="Fibrinogen_a/b/g_C_1"/>
</dbReference>
<evidence type="ECO:0000256" key="7">
    <source>
        <dbReference type="ARBA" id="ARBA00023180"/>
    </source>
</evidence>
<dbReference type="InterPro" id="IPR036056">
    <property type="entry name" value="Fibrinogen-like_C"/>
</dbReference>
<dbReference type="Proteomes" id="UP001266305">
    <property type="component" value="Unassembled WGS sequence"/>
</dbReference>
<evidence type="ECO:0000256" key="4">
    <source>
        <dbReference type="ARBA" id="ARBA00022729"/>
    </source>
</evidence>
<proteinExistence type="predicted"/>
<dbReference type="EMBL" id="JASSZA010000001">
    <property type="protein sequence ID" value="KAK2120591.1"/>
    <property type="molecule type" value="Genomic_DNA"/>
</dbReference>
<keyword evidence="7" id="KW-0325">Glycoprotein</keyword>
<keyword evidence="2" id="KW-0964">Secreted</keyword>
<reference evidence="9 10" key="1">
    <citation type="submission" date="2023-05" db="EMBL/GenBank/DDBJ databases">
        <title>B98-5 Cell Line De Novo Hybrid Assembly: An Optical Mapping Approach.</title>
        <authorList>
            <person name="Kananen K."/>
            <person name="Auerbach J.A."/>
            <person name="Kautto E."/>
            <person name="Blachly J.S."/>
        </authorList>
    </citation>
    <scope>NUCLEOTIDE SEQUENCE [LARGE SCALE GENOMIC DNA]</scope>
    <source>
        <strain evidence="9">B95-8</strain>
        <tissue evidence="9">Cell line</tissue>
    </source>
</reference>
<evidence type="ECO:0000256" key="6">
    <source>
        <dbReference type="ARBA" id="ARBA00023119"/>
    </source>
</evidence>
<dbReference type="InterPro" id="IPR050373">
    <property type="entry name" value="Fibrinogen_C-term_domain"/>
</dbReference>
<name>A0ABQ9WGY9_SAGOE</name>
<evidence type="ECO:0000313" key="9">
    <source>
        <dbReference type="EMBL" id="KAK2120591.1"/>
    </source>
</evidence>
<comment type="subcellular location">
    <subcellularLocation>
        <location evidence="1">Secreted</location>
    </subcellularLocation>
</comment>
<dbReference type="PANTHER" id="PTHR19143:SF433">
    <property type="entry name" value="FICOLIN-2"/>
    <property type="match status" value="1"/>
</dbReference>
<evidence type="ECO:0000313" key="10">
    <source>
        <dbReference type="Proteomes" id="UP001266305"/>
    </source>
</evidence>
<keyword evidence="10" id="KW-1185">Reference proteome</keyword>
<organism evidence="9 10">
    <name type="scientific">Saguinus oedipus</name>
    <name type="common">Cotton-top tamarin</name>
    <name type="synonym">Oedipomidas oedipus</name>
    <dbReference type="NCBI Taxonomy" id="9490"/>
    <lineage>
        <taxon>Eukaryota</taxon>
        <taxon>Metazoa</taxon>
        <taxon>Chordata</taxon>
        <taxon>Craniata</taxon>
        <taxon>Vertebrata</taxon>
        <taxon>Euteleostomi</taxon>
        <taxon>Mammalia</taxon>
        <taxon>Eutheria</taxon>
        <taxon>Euarchontoglires</taxon>
        <taxon>Primates</taxon>
        <taxon>Haplorrhini</taxon>
        <taxon>Platyrrhini</taxon>
        <taxon>Cebidae</taxon>
        <taxon>Callitrichinae</taxon>
        <taxon>Saguinus</taxon>
    </lineage>
</organism>
<evidence type="ECO:0000256" key="5">
    <source>
        <dbReference type="ARBA" id="ARBA00022859"/>
    </source>
</evidence>
<keyword evidence="4" id="KW-0732">Signal</keyword>
<dbReference type="InterPro" id="IPR002181">
    <property type="entry name" value="Fibrinogen_a/b/g_C_dom"/>
</dbReference>
<dbReference type="SMART" id="SM00186">
    <property type="entry name" value="FBG"/>
    <property type="match status" value="1"/>
</dbReference>
<evidence type="ECO:0000256" key="3">
    <source>
        <dbReference type="ARBA" id="ARBA00022588"/>
    </source>
</evidence>
<dbReference type="Pfam" id="PF00147">
    <property type="entry name" value="Fibrinogen_C"/>
    <property type="match status" value="1"/>
</dbReference>
<evidence type="ECO:0000259" key="8">
    <source>
        <dbReference type="PROSITE" id="PS51406"/>
    </source>
</evidence>
<evidence type="ECO:0000256" key="2">
    <source>
        <dbReference type="ARBA" id="ARBA00022525"/>
    </source>
</evidence>
<evidence type="ECO:0000256" key="1">
    <source>
        <dbReference type="ARBA" id="ARBA00004613"/>
    </source>
</evidence>
<comment type="caution">
    <text evidence="9">The sequence shown here is derived from an EMBL/GenBank/DDBJ whole genome shotgun (WGS) entry which is preliminary data.</text>
</comment>
<keyword evidence="5" id="KW-0391">Immunity</keyword>
<dbReference type="PANTHER" id="PTHR19143">
    <property type="entry name" value="FIBRINOGEN/TENASCIN/ANGIOPOEITIN"/>
    <property type="match status" value="1"/>
</dbReference>
<dbReference type="PROSITE" id="PS51406">
    <property type="entry name" value="FIBRINOGEN_C_2"/>
    <property type="match status" value="1"/>
</dbReference>
<accession>A0ABQ9WGY9</accession>
<sequence>MALRAVSRSRPRSRTLSAHMPVTLLLPPGPPSHCPCPAQGSCPAATPWVPFSGPHTCKDLRDRGHFLSNYLPDCWPLTILCDMDMDGGGWTGGSPALWDTGLARGSHPPAPPQVFQWRVDGSVDFYRYWAAYKQGFGSQLGEFWLGNDNIHALTTRCRAAAGDQGSGALNGGAPAP</sequence>
<keyword evidence="6" id="KW-0176">Collagen</keyword>
<dbReference type="SUPFAM" id="SSF56496">
    <property type="entry name" value="Fibrinogen C-terminal domain-like"/>
    <property type="match status" value="1"/>
</dbReference>
<protein>
    <submittedName>
        <fullName evidence="9">Ficolin-2</fullName>
    </submittedName>
</protein>